<evidence type="ECO:0000313" key="3">
    <source>
        <dbReference type="Proteomes" id="UP001153714"/>
    </source>
</evidence>
<gene>
    <name evidence="2" type="ORF">DIATSA_LOCUS12533</name>
</gene>
<protein>
    <submittedName>
        <fullName evidence="2">Uncharacterized protein</fullName>
    </submittedName>
</protein>
<keyword evidence="1" id="KW-0175">Coiled coil</keyword>
<evidence type="ECO:0000313" key="2">
    <source>
        <dbReference type="EMBL" id="CAG9795246.1"/>
    </source>
</evidence>
<organism evidence="2 3">
    <name type="scientific">Diatraea saccharalis</name>
    <name type="common">sugarcane borer</name>
    <dbReference type="NCBI Taxonomy" id="40085"/>
    <lineage>
        <taxon>Eukaryota</taxon>
        <taxon>Metazoa</taxon>
        <taxon>Ecdysozoa</taxon>
        <taxon>Arthropoda</taxon>
        <taxon>Hexapoda</taxon>
        <taxon>Insecta</taxon>
        <taxon>Pterygota</taxon>
        <taxon>Neoptera</taxon>
        <taxon>Endopterygota</taxon>
        <taxon>Lepidoptera</taxon>
        <taxon>Glossata</taxon>
        <taxon>Ditrysia</taxon>
        <taxon>Pyraloidea</taxon>
        <taxon>Crambidae</taxon>
        <taxon>Crambinae</taxon>
        <taxon>Diatraea</taxon>
    </lineage>
</organism>
<dbReference type="EMBL" id="OU893338">
    <property type="protein sequence ID" value="CAG9795246.1"/>
    <property type="molecule type" value="Genomic_DNA"/>
</dbReference>
<reference evidence="2" key="2">
    <citation type="submission" date="2022-10" db="EMBL/GenBank/DDBJ databases">
        <authorList>
            <consortium name="ENA_rothamsted_submissions"/>
            <consortium name="culmorum"/>
            <person name="King R."/>
        </authorList>
    </citation>
    <scope>NUCLEOTIDE SEQUENCE</scope>
</reference>
<feature type="coiled-coil region" evidence="1">
    <location>
        <begin position="24"/>
        <end position="51"/>
    </location>
</feature>
<dbReference type="Proteomes" id="UP001153714">
    <property type="component" value="Chromosome 7"/>
</dbReference>
<keyword evidence="3" id="KW-1185">Reference proteome</keyword>
<proteinExistence type="predicted"/>
<accession>A0A9N9RES1</accession>
<dbReference type="AlphaFoldDB" id="A0A9N9RES1"/>
<name>A0A9N9RES1_9NEOP</name>
<dbReference type="OrthoDB" id="6917049at2759"/>
<sequence>MWNAIKNLAEDTMKKIKVWIEQVKVKADRILQEFEKRLRELKSKAIAIIQNMFGDNGIVKKCIQKQNEKIDSILKRILSGINSCISDKINQLQKQTNYQIILDDTDIMLKIEAKLNKCQEKKEEPENCLLGVRKEIAEETNEMENEILKRRVESRNIIDDILDAIVSCSTQGLIEASSNVTNVTLEIINCIVES</sequence>
<reference evidence="2" key="1">
    <citation type="submission" date="2021-12" db="EMBL/GenBank/DDBJ databases">
        <authorList>
            <person name="King R."/>
        </authorList>
    </citation>
    <scope>NUCLEOTIDE SEQUENCE</scope>
</reference>
<evidence type="ECO:0000256" key="1">
    <source>
        <dbReference type="SAM" id="Coils"/>
    </source>
</evidence>